<dbReference type="GO" id="GO:0050532">
    <property type="term" value="F:2-phosphosulfolactate phosphatase activity"/>
    <property type="evidence" value="ECO:0007669"/>
    <property type="project" value="UniProtKB-EC"/>
</dbReference>
<evidence type="ECO:0000256" key="1">
    <source>
        <dbReference type="ARBA" id="ARBA00001946"/>
    </source>
</evidence>
<protein>
    <recommendedName>
        <fullName evidence="3">2-phosphosulfolactate phosphatase</fullName>
        <ecNumber evidence="3">3.1.3.71</ecNumber>
    </recommendedName>
</protein>
<dbReference type="GO" id="GO:0050545">
    <property type="term" value="F:sulfopyruvate decarboxylase activity"/>
    <property type="evidence" value="ECO:0007669"/>
    <property type="project" value="TreeGrafter"/>
</dbReference>
<proteinExistence type="inferred from homology"/>
<organism evidence="7 8">
    <name type="scientific">Halorutilus salinus</name>
    <dbReference type="NCBI Taxonomy" id="2487751"/>
    <lineage>
        <taxon>Archaea</taxon>
        <taxon>Methanobacteriati</taxon>
        <taxon>Methanobacteriota</taxon>
        <taxon>Stenosarchaea group</taxon>
        <taxon>Halobacteria</taxon>
        <taxon>Halorutilales</taxon>
        <taxon>Halorutilaceae</taxon>
        <taxon>Halorutilus</taxon>
    </lineage>
</organism>
<sequence>MTVRRVDRLEDVPSPTPDADFVVVDVIMASTAIVRLLEQGAEYVKPFGGIEEARGFAERVEDAVLVGEQAGAPVDGFDLLPLPSSFGDHDLEGARVGMLTTNGTRAVESIGAHENILVASTVNARAVAEVLAERDRETWLVAAGRYGEPTPEDTAGVRLVEAHYDGGVNDEVAQDVRDSVTGSDTADWIRNVGLGEELDGILRFDSTDTVPRTDDGVFVDGSG</sequence>
<comment type="cofactor">
    <cofactor evidence="1">
        <name>Mg(2+)</name>
        <dbReference type="ChEBI" id="CHEBI:18420"/>
    </cofactor>
</comment>
<dbReference type="Proteomes" id="UP001149411">
    <property type="component" value="Unassembled WGS sequence"/>
</dbReference>
<comment type="similarity">
    <text evidence="2">Belongs to the ComB family.</text>
</comment>
<dbReference type="Pfam" id="PF04029">
    <property type="entry name" value="2-ph_phosp"/>
    <property type="match status" value="1"/>
</dbReference>
<evidence type="ECO:0000256" key="5">
    <source>
        <dbReference type="ARBA" id="ARBA00022842"/>
    </source>
</evidence>
<keyword evidence="5" id="KW-0460">Magnesium</keyword>
<dbReference type="InterPro" id="IPR036702">
    <property type="entry name" value="ComB-like_sf"/>
</dbReference>
<evidence type="ECO:0000256" key="4">
    <source>
        <dbReference type="ARBA" id="ARBA00022801"/>
    </source>
</evidence>
<dbReference type="AlphaFoldDB" id="A0A9Q4C585"/>
<dbReference type="InterPro" id="IPR005238">
    <property type="entry name" value="ComB-like"/>
</dbReference>
<dbReference type="PANTHER" id="PTHR37311:SF1">
    <property type="entry name" value="2-PHOSPHOSULFOLACTATE PHOSPHATASE-RELATED"/>
    <property type="match status" value="1"/>
</dbReference>
<accession>A0A9Q4C585</accession>
<keyword evidence="4" id="KW-0378">Hydrolase</keyword>
<keyword evidence="8" id="KW-1185">Reference proteome</keyword>
<comment type="catalytic activity">
    <reaction evidence="6">
        <text>(2R)-O-phospho-3-sulfolactate + H2O = (2R)-3-sulfolactate + phosphate</text>
        <dbReference type="Rhea" id="RHEA:23416"/>
        <dbReference type="ChEBI" id="CHEBI:15377"/>
        <dbReference type="ChEBI" id="CHEBI:15597"/>
        <dbReference type="ChEBI" id="CHEBI:43474"/>
        <dbReference type="ChEBI" id="CHEBI:58738"/>
        <dbReference type="EC" id="3.1.3.71"/>
    </reaction>
</comment>
<dbReference type="GO" id="GO:0000287">
    <property type="term" value="F:magnesium ion binding"/>
    <property type="evidence" value="ECO:0007669"/>
    <property type="project" value="InterPro"/>
</dbReference>
<dbReference type="RefSeq" id="WP_266087710.1">
    <property type="nucleotide sequence ID" value="NZ_RKLV01000008.1"/>
</dbReference>
<evidence type="ECO:0000313" key="7">
    <source>
        <dbReference type="EMBL" id="MCX2819446.1"/>
    </source>
</evidence>
<comment type="caution">
    <text evidence="7">The sequence shown here is derived from an EMBL/GenBank/DDBJ whole genome shotgun (WGS) entry which is preliminary data.</text>
</comment>
<reference evidence="7" key="1">
    <citation type="submission" date="2022-09" db="EMBL/GenBank/DDBJ databases">
        <title>Haloadaptaus new haloarchaeum isolated from saline soil.</title>
        <authorList>
            <person name="Duran-Viseras A."/>
            <person name="Sanchez-Porro C."/>
            <person name="Ventosa A."/>
        </authorList>
    </citation>
    <scope>NUCLEOTIDE SEQUENCE</scope>
    <source>
        <strain evidence="7">F3-133</strain>
    </source>
</reference>
<name>A0A9Q4C585_9EURY</name>
<gene>
    <name evidence="7" type="ORF">EGH25_08795</name>
</gene>
<evidence type="ECO:0000256" key="6">
    <source>
        <dbReference type="ARBA" id="ARBA00033711"/>
    </source>
</evidence>
<dbReference type="EMBL" id="RKLV01000008">
    <property type="protein sequence ID" value="MCX2819446.1"/>
    <property type="molecule type" value="Genomic_DNA"/>
</dbReference>
<evidence type="ECO:0000256" key="3">
    <source>
        <dbReference type="ARBA" id="ARBA00012953"/>
    </source>
</evidence>
<dbReference type="SUPFAM" id="SSF142823">
    <property type="entry name" value="ComB-like"/>
    <property type="match status" value="1"/>
</dbReference>
<dbReference type="PANTHER" id="PTHR37311">
    <property type="entry name" value="2-PHOSPHOSULFOLACTATE PHOSPHATASE-RELATED"/>
    <property type="match status" value="1"/>
</dbReference>
<dbReference type="Gene3D" id="3.90.1560.10">
    <property type="entry name" value="ComB-like"/>
    <property type="match status" value="1"/>
</dbReference>
<dbReference type="EC" id="3.1.3.71" evidence="3"/>
<evidence type="ECO:0000256" key="2">
    <source>
        <dbReference type="ARBA" id="ARBA00009997"/>
    </source>
</evidence>
<evidence type="ECO:0000313" key="8">
    <source>
        <dbReference type="Proteomes" id="UP001149411"/>
    </source>
</evidence>